<gene>
    <name evidence="2" type="ORF">GT347_07375</name>
</gene>
<evidence type="ECO:0000256" key="1">
    <source>
        <dbReference type="SAM" id="SignalP"/>
    </source>
</evidence>
<feature type="chain" id="PRO_5032911424" description="DUF4124 domain-containing protein" evidence="1">
    <location>
        <begin position="25"/>
        <end position="72"/>
    </location>
</feature>
<accession>A0A857JBX5</accession>
<dbReference type="KEGG" id="xyk:GT347_07375"/>
<proteinExistence type="predicted"/>
<evidence type="ECO:0000313" key="3">
    <source>
        <dbReference type="Proteomes" id="UP000464787"/>
    </source>
</evidence>
<evidence type="ECO:0008006" key="4">
    <source>
        <dbReference type="Google" id="ProtNLM"/>
    </source>
</evidence>
<keyword evidence="3" id="KW-1185">Reference proteome</keyword>
<sequence>MRTSMYSRLAIAVLLCACAAIARAAPAPWYRWRSLANGSEACAQASPGAGWQRVEGPFIDAACRRPLRIVPL</sequence>
<protein>
    <recommendedName>
        <fullName evidence="4">DUF4124 domain-containing protein</fullName>
    </recommendedName>
</protein>
<dbReference type="AlphaFoldDB" id="A0A857JBX5"/>
<dbReference type="Proteomes" id="UP000464787">
    <property type="component" value="Chromosome"/>
</dbReference>
<keyword evidence="1" id="KW-0732">Signal</keyword>
<dbReference type="EMBL" id="CP047650">
    <property type="protein sequence ID" value="QHJ01447.1"/>
    <property type="molecule type" value="Genomic_DNA"/>
</dbReference>
<reference evidence="2 3" key="1">
    <citation type="submission" date="2020-01" db="EMBL/GenBank/DDBJ databases">
        <title>Genome sequencing of strain KACC 21265.</title>
        <authorList>
            <person name="Heo J."/>
            <person name="Kim S.-J."/>
            <person name="Kim J.-S."/>
            <person name="Hong S.-B."/>
            <person name="Kwon S.-W."/>
        </authorList>
    </citation>
    <scope>NUCLEOTIDE SEQUENCE [LARGE SCALE GENOMIC DNA]</scope>
    <source>
        <strain evidence="2 3">KACC 21265</strain>
    </source>
</reference>
<feature type="signal peptide" evidence="1">
    <location>
        <begin position="1"/>
        <end position="24"/>
    </location>
</feature>
<organism evidence="2 3">
    <name type="scientific">Xylophilus rhododendri</name>
    <dbReference type="NCBI Taxonomy" id="2697032"/>
    <lineage>
        <taxon>Bacteria</taxon>
        <taxon>Pseudomonadati</taxon>
        <taxon>Pseudomonadota</taxon>
        <taxon>Betaproteobacteria</taxon>
        <taxon>Burkholderiales</taxon>
        <taxon>Xylophilus</taxon>
    </lineage>
</organism>
<evidence type="ECO:0000313" key="2">
    <source>
        <dbReference type="EMBL" id="QHJ01447.1"/>
    </source>
</evidence>
<name>A0A857JBX5_9BURK</name>